<name>A0A7F5RCP6_AGRPL</name>
<dbReference type="InterPro" id="IPR054503">
    <property type="entry name" value="KDM3AB_Tudor"/>
</dbReference>
<evidence type="ECO:0000313" key="3">
    <source>
        <dbReference type="Proteomes" id="UP000192223"/>
    </source>
</evidence>
<proteinExistence type="predicted"/>
<evidence type="ECO:0000259" key="2">
    <source>
        <dbReference type="Pfam" id="PF22987"/>
    </source>
</evidence>
<dbReference type="Pfam" id="PF22987">
    <property type="entry name" value="Tudor_KDM3B"/>
    <property type="match status" value="1"/>
</dbReference>
<evidence type="ECO:0000256" key="1">
    <source>
        <dbReference type="SAM" id="MobiDB-lite"/>
    </source>
</evidence>
<accession>A0A7F5RCP6</accession>
<organism evidence="3 4">
    <name type="scientific">Agrilus planipennis</name>
    <name type="common">Emerald ash borer</name>
    <name type="synonym">Agrilus marcopoli</name>
    <dbReference type="NCBI Taxonomy" id="224129"/>
    <lineage>
        <taxon>Eukaryota</taxon>
        <taxon>Metazoa</taxon>
        <taxon>Ecdysozoa</taxon>
        <taxon>Arthropoda</taxon>
        <taxon>Hexapoda</taxon>
        <taxon>Insecta</taxon>
        <taxon>Pterygota</taxon>
        <taxon>Neoptera</taxon>
        <taxon>Endopterygota</taxon>
        <taxon>Coleoptera</taxon>
        <taxon>Polyphaga</taxon>
        <taxon>Elateriformia</taxon>
        <taxon>Buprestoidea</taxon>
        <taxon>Buprestidae</taxon>
        <taxon>Agrilinae</taxon>
        <taxon>Agrilus</taxon>
    </lineage>
</organism>
<dbReference type="Proteomes" id="UP000192223">
    <property type="component" value="Unplaced"/>
</dbReference>
<gene>
    <name evidence="4" type="primary">LOC108741246</name>
</gene>
<feature type="region of interest" description="Disordered" evidence="1">
    <location>
        <begin position="54"/>
        <end position="132"/>
    </location>
</feature>
<feature type="domain" description="Lysine-specific demethylase 3A/B tudor" evidence="2">
    <location>
        <begin position="7"/>
        <end position="43"/>
    </location>
</feature>
<protein>
    <submittedName>
        <fullName evidence="4">Uncharacterized protein LOC108741246</fullName>
    </submittedName>
</protein>
<dbReference type="AlphaFoldDB" id="A0A7F5RCP6"/>
<dbReference type="KEGG" id="apln:108741246"/>
<dbReference type="GeneID" id="108741246"/>
<keyword evidence="3" id="KW-1185">Reference proteome</keyword>
<sequence length="132" mass="14485">MFGVCDLTVTDDTVLEEHNVDPTLVQMRLIGDGVVESIMRGENVGITPRRSRSTAVLQAQQHHHHHNNRQQQHLPITGRILGSHRGIASTGQLAPVANKRSTPIRVRKRASLSEPVLSRSSGPYPDSTDKGT</sequence>
<evidence type="ECO:0000313" key="4">
    <source>
        <dbReference type="RefSeq" id="XP_025833720.1"/>
    </source>
</evidence>
<dbReference type="RefSeq" id="XP_025833720.1">
    <property type="nucleotide sequence ID" value="XM_025977935.1"/>
</dbReference>
<reference evidence="4" key="1">
    <citation type="submission" date="2025-08" db="UniProtKB">
        <authorList>
            <consortium name="RefSeq"/>
        </authorList>
    </citation>
    <scope>IDENTIFICATION</scope>
    <source>
        <tissue evidence="4">Entire body</tissue>
    </source>
</reference>
<dbReference type="OrthoDB" id="1667110at2759"/>
<dbReference type="InParanoid" id="A0A7F5RCP6"/>